<keyword evidence="3" id="KW-1185">Reference proteome</keyword>
<dbReference type="Proteomes" id="UP001412067">
    <property type="component" value="Unassembled WGS sequence"/>
</dbReference>
<name>A0ABR2LVE1_9ASPA</name>
<proteinExistence type="predicted"/>
<accession>A0ABR2LVE1</accession>
<comment type="caution">
    <text evidence="2">The sequence shown here is derived from an EMBL/GenBank/DDBJ whole genome shotgun (WGS) entry which is preliminary data.</text>
</comment>
<reference evidence="2 3" key="1">
    <citation type="journal article" date="2022" name="Nat. Plants">
        <title>Genomes of leafy and leafless Platanthera orchids illuminate the evolution of mycoheterotrophy.</title>
        <authorList>
            <person name="Li M.H."/>
            <person name="Liu K.W."/>
            <person name="Li Z."/>
            <person name="Lu H.C."/>
            <person name="Ye Q.L."/>
            <person name="Zhang D."/>
            <person name="Wang J.Y."/>
            <person name="Li Y.F."/>
            <person name="Zhong Z.M."/>
            <person name="Liu X."/>
            <person name="Yu X."/>
            <person name="Liu D.K."/>
            <person name="Tu X.D."/>
            <person name="Liu B."/>
            <person name="Hao Y."/>
            <person name="Liao X.Y."/>
            <person name="Jiang Y.T."/>
            <person name="Sun W.H."/>
            <person name="Chen J."/>
            <person name="Chen Y.Q."/>
            <person name="Ai Y."/>
            <person name="Zhai J.W."/>
            <person name="Wu S.S."/>
            <person name="Zhou Z."/>
            <person name="Hsiao Y.Y."/>
            <person name="Wu W.L."/>
            <person name="Chen Y.Y."/>
            <person name="Lin Y.F."/>
            <person name="Hsu J.L."/>
            <person name="Li C.Y."/>
            <person name="Wang Z.W."/>
            <person name="Zhao X."/>
            <person name="Zhong W.Y."/>
            <person name="Ma X.K."/>
            <person name="Ma L."/>
            <person name="Huang J."/>
            <person name="Chen G.Z."/>
            <person name="Huang M.Z."/>
            <person name="Huang L."/>
            <person name="Peng D.H."/>
            <person name="Luo Y.B."/>
            <person name="Zou S.Q."/>
            <person name="Chen S.P."/>
            <person name="Lan S."/>
            <person name="Tsai W.C."/>
            <person name="Van de Peer Y."/>
            <person name="Liu Z.J."/>
        </authorList>
    </citation>
    <scope>NUCLEOTIDE SEQUENCE [LARGE SCALE GENOMIC DNA]</scope>
    <source>
        <strain evidence="2">Lor288</strain>
    </source>
</reference>
<organism evidence="2 3">
    <name type="scientific">Platanthera guangdongensis</name>
    <dbReference type="NCBI Taxonomy" id="2320717"/>
    <lineage>
        <taxon>Eukaryota</taxon>
        <taxon>Viridiplantae</taxon>
        <taxon>Streptophyta</taxon>
        <taxon>Embryophyta</taxon>
        <taxon>Tracheophyta</taxon>
        <taxon>Spermatophyta</taxon>
        <taxon>Magnoliopsida</taxon>
        <taxon>Liliopsida</taxon>
        <taxon>Asparagales</taxon>
        <taxon>Orchidaceae</taxon>
        <taxon>Orchidoideae</taxon>
        <taxon>Orchideae</taxon>
        <taxon>Orchidinae</taxon>
        <taxon>Platanthera</taxon>
    </lineage>
</organism>
<sequence>MRETVPSYVNLVHWVKEQIAADKAIEAHRQQFEGFSKQKIEAEPALPTHRRNDDKCDNPAGIKDLVGTGSSPA</sequence>
<protein>
    <submittedName>
        <fullName evidence="2">Uncharacterized protein</fullName>
    </submittedName>
</protein>
<dbReference type="EMBL" id="JBBWWR010000014">
    <property type="protein sequence ID" value="KAK8952781.1"/>
    <property type="molecule type" value="Genomic_DNA"/>
</dbReference>
<evidence type="ECO:0000256" key="1">
    <source>
        <dbReference type="SAM" id="MobiDB-lite"/>
    </source>
</evidence>
<feature type="region of interest" description="Disordered" evidence="1">
    <location>
        <begin position="35"/>
        <end position="73"/>
    </location>
</feature>
<gene>
    <name evidence="2" type="ORF">KSP40_PGU011768</name>
</gene>
<evidence type="ECO:0000313" key="3">
    <source>
        <dbReference type="Proteomes" id="UP001412067"/>
    </source>
</evidence>
<evidence type="ECO:0000313" key="2">
    <source>
        <dbReference type="EMBL" id="KAK8952781.1"/>
    </source>
</evidence>